<dbReference type="Pfam" id="PF24758">
    <property type="entry name" value="LRR_At5g56370"/>
    <property type="match status" value="2"/>
</dbReference>
<evidence type="ECO:0000313" key="4">
    <source>
        <dbReference type="Proteomes" id="UP000324897"/>
    </source>
</evidence>
<dbReference type="InterPro" id="IPR032675">
    <property type="entry name" value="LRR_dom_sf"/>
</dbReference>
<proteinExistence type="predicted"/>
<dbReference type="InterPro" id="IPR001810">
    <property type="entry name" value="F-box_dom"/>
</dbReference>
<dbReference type="SMART" id="SM00579">
    <property type="entry name" value="FBD"/>
    <property type="match status" value="2"/>
</dbReference>
<feature type="non-terminal residue" evidence="3">
    <location>
        <position position="1"/>
    </location>
</feature>
<feature type="domain" description="F-box" evidence="2">
    <location>
        <begin position="85"/>
        <end position="156"/>
    </location>
</feature>
<keyword evidence="4" id="KW-1185">Reference proteome</keyword>
<dbReference type="SUPFAM" id="SSF81383">
    <property type="entry name" value="F-box domain"/>
    <property type="match status" value="1"/>
</dbReference>
<feature type="region of interest" description="Disordered" evidence="1">
    <location>
        <begin position="1"/>
        <end position="22"/>
    </location>
</feature>
<feature type="compositionally biased region" description="Polar residues" evidence="1">
    <location>
        <begin position="1"/>
        <end position="19"/>
    </location>
</feature>
<dbReference type="InterPro" id="IPR055302">
    <property type="entry name" value="F-box_dom-containing"/>
</dbReference>
<dbReference type="InterPro" id="IPR006566">
    <property type="entry name" value="FBD"/>
</dbReference>
<dbReference type="Pfam" id="PF08387">
    <property type="entry name" value="FBD"/>
    <property type="match status" value="2"/>
</dbReference>
<dbReference type="InterPro" id="IPR055411">
    <property type="entry name" value="LRR_FXL15/At3g58940/PEG3-like"/>
</dbReference>
<dbReference type="Gene3D" id="3.80.10.10">
    <property type="entry name" value="Ribonuclease Inhibitor"/>
    <property type="match status" value="1"/>
</dbReference>
<dbReference type="PROSITE" id="PS50181">
    <property type="entry name" value="FBOX"/>
    <property type="match status" value="1"/>
</dbReference>
<evidence type="ECO:0000313" key="3">
    <source>
        <dbReference type="EMBL" id="TVU11316.1"/>
    </source>
</evidence>
<dbReference type="PANTHER" id="PTHR32141">
    <property type="match status" value="1"/>
</dbReference>
<dbReference type="Proteomes" id="UP000324897">
    <property type="component" value="Chromosome 3"/>
</dbReference>
<dbReference type="PANTHER" id="PTHR32141:SF181">
    <property type="entry name" value="F-BOX DOMAIN-CONTAINING PROTEIN"/>
    <property type="match status" value="1"/>
</dbReference>
<comment type="caution">
    <text evidence="3">The sequence shown here is derived from an EMBL/GenBank/DDBJ whole genome shotgun (WGS) entry which is preliminary data.</text>
</comment>
<dbReference type="OrthoDB" id="676217at2759"/>
<evidence type="ECO:0000259" key="2">
    <source>
        <dbReference type="PROSITE" id="PS50181"/>
    </source>
</evidence>
<organism evidence="3 4">
    <name type="scientific">Eragrostis curvula</name>
    <name type="common">weeping love grass</name>
    <dbReference type="NCBI Taxonomy" id="38414"/>
    <lineage>
        <taxon>Eukaryota</taxon>
        <taxon>Viridiplantae</taxon>
        <taxon>Streptophyta</taxon>
        <taxon>Embryophyta</taxon>
        <taxon>Tracheophyta</taxon>
        <taxon>Spermatophyta</taxon>
        <taxon>Magnoliopsida</taxon>
        <taxon>Liliopsida</taxon>
        <taxon>Poales</taxon>
        <taxon>Poaceae</taxon>
        <taxon>PACMAD clade</taxon>
        <taxon>Chloridoideae</taxon>
        <taxon>Eragrostideae</taxon>
        <taxon>Eragrostidinae</taxon>
        <taxon>Eragrostis</taxon>
    </lineage>
</organism>
<accession>A0A5J9TIR5</accession>
<sequence>MAPQNPRRSTGSRPATTEHQPFMGVNMSEVQATLQQSTGLDHPDLMGLGAAFGLLVVYEAVPDPPVSRAAPLASAVAARAPADGVDRISRLPDQILRNVVARLPAKDAARTGALASRWRGLWRSVPLALVDEHVLPRHARTERMAPVGDDDIWSKLAVASASSALAAHPGPFRCAHLTRGHMASHEAEAQRWLKLLAAKGVQELVFVNRPWPLNFPLPAEIFSCVSVTKLHLGMWMLPSTAKLPRSTRFPHLRELVLSLILMRNQDLAFLIERSPVLESLTIISGHTMSDEPLRLVSRSLRCVQLSMCGWEHITVVDAPHLERLFLLMSAPDEPLRIKIGHAPNLRMLGYWQPGDHELEISSTVIKEGTKVSPKTIVPSVHILALEVQFDVCNKVKMVPTFLKRFPNVETIHVYSQDTDEPTGKLNLKFWPEVGPIKCVQSHVKKFVFQEFRGKISELMFLKFIVERAQFLKKMVVTVASGCFSSVHDVNAKLKPLTSAKWASEGCKLIVFKGSVSDGEAPAWCFHIASDSSCMDPFDLGTADAELNRDAYAEAKRWLQLLAAKGVQELVFINRPYPINSPLPAEIFGCVSVTKLDLGVWMLPDTADLPRSTRFPHLRELVLGFILMRDRDLAFFIERSPALENLTIIASQTKVSLRLVSRSLRCVQLGMCGVKNITVVDAPRLERLFLWMSVPQKRSRIKIGHAPNLRMLGYWQPADHELEIGSTMIEEGTKVSPSTVVPSIHILALEVQFDVHNEVKMVPTFLKRFPNVETLHVYSQGAAESTGKLDLKFWLEAGPIECVQSHVKKFVFQVFRGKRSELMFLKFIAERAQFLQKMVVMVASSVHDVNAKLKPLTSAKWASEGCKLIVFQSSIPSNRGSPVWVFRMASDSSCRDPFDLETADAELNRNAYVLDHSSTLWSPMAELHPMVLTEHLHSLAVLVVFLLQSTC</sequence>
<dbReference type="EMBL" id="RWGY01000039">
    <property type="protein sequence ID" value="TVU11316.1"/>
    <property type="molecule type" value="Genomic_DNA"/>
</dbReference>
<dbReference type="SUPFAM" id="SSF52047">
    <property type="entry name" value="RNI-like"/>
    <property type="match status" value="1"/>
</dbReference>
<name>A0A5J9TIR5_9POAL</name>
<dbReference type="AlphaFoldDB" id="A0A5J9TIR5"/>
<evidence type="ECO:0000256" key="1">
    <source>
        <dbReference type="SAM" id="MobiDB-lite"/>
    </source>
</evidence>
<dbReference type="Gramene" id="TVU11316">
    <property type="protein sequence ID" value="TVU11316"/>
    <property type="gene ID" value="EJB05_44892"/>
</dbReference>
<reference evidence="3 4" key="1">
    <citation type="journal article" date="2019" name="Sci. Rep.">
        <title>A high-quality genome of Eragrostis curvula grass provides insights into Poaceae evolution and supports new strategies to enhance forage quality.</title>
        <authorList>
            <person name="Carballo J."/>
            <person name="Santos B.A.C.M."/>
            <person name="Zappacosta D."/>
            <person name="Garbus I."/>
            <person name="Selva J.P."/>
            <person name="Gallo C.A."/>
            <person name="Diaz A."/>
            <person name="Albertini E."/>
            <person name="Caccamo M."/>
            <person name="Echenique V."/>
        </authorList>
    </citation>
    <scope>NUCLEOTIDE SEQUENCE [LARGE SCALE GENOMIC DNA]</scope>
    <source>
        <strain evidence="4">cv. Victoria</strain>
        <tissue evidence="3">Leaf</tissue>
    </source>
</reference>
<dbReference type="Pfam" id="PF00646">
    <property type="entry name" value="F-box"/>
    <property type="match status" value="1"/>
</dbReference>
<dbReference type="InterPro" id="IPR036047">
    <property type="entry name" value="F-box-like_dom_sf"/>
</dbReference>
<gene>
    <name evidence="3" type="ORF">EJB05_44892</name>
</gene>
<protein>
    <recommendedName>
        <fullName evidence="2">F-box domain-containing protein</fullName>
    </recommendedName>
</protein>